<evidence type="ECO:0000313" key="3">
    <source>
        <dbReference type="Proteomes" id="UP000050761"/>
    </source>
</evidence>
<evidence type="ECO:0000256" key="1">
    <source>
        <dbReference type="SAM" id="SignalP"/>
    </source>
</evidence>
<keyword evidence="1" id="KW-0732">Signal</keyword>
<feature type="signal peptide" evidence="1">
    <location>
        <begin position="1"/>
        <end position="16"/>
    </location>
</feature>
<proteinExistence type="predicted"/>
<reference evidence="2 3" key="1">
    <citation type="submission" date="2018-11" db="EMBL/GenBank/DDBJ databases">
        <authorList>
            <consortium name="Pathogen Informatics"/>
        </authorList>
    </citation>
    <scope>NUCLEOTIDE SEQUENCE [LARGE SCALE GENOMIC DNA]</scope>
</reference>
<reference evidence="4" key="2">
    <citation type="submission" date="2019-09" db="UniProtKB">
        <authorList>
            <consortium name="WormBaseParasite"/>
        </authorList>
    </citation>
    <scope>IDENTIFICATION</scope>
</reference>
<dbReference type="OrthoDB" id="5850875at2759"/>
<organism evidence="3 4">
    <name type="scientific">Heligmosomoides polygyrus</name>
    <name type="common">Parasitic roundworm</name>
    <dbReference type="NCBI Taxonomy" id="6339"/>
    <lineage>
        <taxon>Eukaryota</taxon>
        <taxon>Metazoa</taxon>
        <taxon>Ecdysozoa</taxon>
        <taxon>Nematoda</taxon>
        <taxon>Chromadorea</taxon>
        <taxon>Rhabditida</taxon>
        <taxon>Rhabditina</taxon>
        <taxon>Rhabditomorpha</taxon>
        <taxon>Strongyloidea</taxon>
        <taxon>Heligmosomidae</taxon>
        <taxon>Heligmosomoides</taxon>
    </lineage>
</organism>
<dbReference type="WBParaSite" id="HPBE_0002170201-mRNA-1">
    <property type="protein sequence ID" value="HPBE_0002170201-mRNA-1"/>
    <property type="gene ID" value="HPBE_0002170201"/>
</dbReference>
<sequence>MNPLVMLFVLVGKGEGVENGDEESQKSSGKKQARLLAVAMDSQIKMAIEQLHDDDSLPSYVKTLLNYVLDYTDQMETMLLDSLYDFIALTESRLN</sequence>
<accession>A0A3P8BNU3</accession>
<protein>
    <submittedName>
        <fullName evidence="4">Utp13 domain-containing protein</fullName>
    </submittedName>
</protein>
<accession>A0A183GGS2</accession>
<dbReference type="Proteomes" id="UP000050761">
    <property type="component" value="Unassembled WGS sequence"/>
</dbReference>
<dbReference type="AlphaFoldDB" id="A0A183GGS2"/>
<gene>
    <name evidence="2" type="ORF">HPBE_LOCUS21701</name>
</gene>
<evidence type="ECO:0000313" key="4">
    <source>
        <dbReference type="WBParaSite" id="HPBE_0002170201-mRNA-1"/>
    </source>
</evidence>
<evidence type="ECO:0000313" key="2">
    <source>
        <dbReference type="EMBL" id="VDP27512.1"/>
    </source>
</evidence>
<name>A0A183GGS2_HELPZ</name>
<dbReference type="EMBL" id="UZAH01033265">
    <property type="protein sequence ID" value="VDP27512.1"/>
    <property type="molecule type" value="Genomic_DNA"/>
</dbReference>
<keyword evidence="3" id="KW-1185">Reference proteome</keyword>
<feature type="chain" id="PRO_5044552092" evidence="1">
    <location>
        <begin position="17"/>
        <end position="95"/>
    </location>
</feature>